<dbReference type="OrthoDB" id="155529at2"/>
<dbReference type="Pfam" id="PF03372">
    <property type="entry name" value="Exo_endo_phos"/>
    <property type="match status" value="1"/>
</dbReference>
<feature type="domain" description="Endonuclease/exonuclease/phosphatase" evidence="1">
    <location>
        <begin position="27"/>
        <end position="265"/>
    </location>
</feature>
<dbReference type="InterPro" id="IPR005135">
    <property type="entry name" value="Endo/exonuclease/phosphatase"/>
</dbReference>
<comment type="caution">
    <text evidence="2">The sequence shown here is derived from an EMBL/GenBank/DDBJ whole genome shotgun (WGS) entry which is preliminary data.</text>
</comment>
<dbReference type="GO" id="GO:0006506">
    <property type="term" value="P:GPI anchor biosynthetic process"/>
    <property type="evidence" value="ECO:0007669"/>
    <property type="project" value="TreeGrafter"/>
</dbReference>
<dbReference type="RefSeq" id="WP_008299656.1">
    <property type="nucleotide sequence ID" value="NZ_AOFT01000009.1"/>
</dbReference>
<evidence type="ECO:0000313" key="2">
    <source>
        <dbReference type="EMBL" id="EMR06038.1"/>
    </source>
</evidence>
<dbReference type="PANTHER" id="PTHR14859">
    <property type="entry name" value="CALCOFLUOR WHITE HYPERSENSITIVE PROTEIN PRECURSOR"/>
    <property type="match status" value="1"/>
</dbReference>
<dbReference type="Gene3D" id="3.60.10.10">
    <property type="entry name" value="Endonuclease/exonuclease/phosphatase"/>
    <property type="match status" value="1"/>
</dbReference>
<dbReference type="STRING" id="1235279.C772_02018"/>
<evidence type="ECO:0000313" key="3">
    <source>
        <dbReference type="Proteomes" id="UP000011919"/>
    </source>
</evidence>
<dbReference type="EMBL" id="AOFT01000009">
    <property type="protein sequence ID" value="EMR06038.1"/>
    <property type="molecule type" value="Genomic_DNA"/>
</dbReference>
<protein>
    <recommendedName>
        <fullName evidence="1">Endonuclease/exonuclease/phosphatase domain-containing protein</fullName>
    </recommendedName>
</protein>
<dbReference type="GO" id="GO:0016020">
    <property type="term" value="C:membrane"/>
    <property type="evidence" value="ECO:0007669"/>
    <property type="project" value="GOC"/>
</dbReference>
<dbReference type="SUPFAM" id="SSF56219">
    <property type="entry name" value="DNase I-like"/>
    <property type="match status" value="1"/>
</dbReference>
<dbReference type="InterPro" id="IPR036691">
    <property type="entry name" value="Endo/exonu/phosph_ase_sf"/>
</dbReference>
<dbReference type="InterPro" id="IPR051916">
    <property type="entry name" value="GPI-anchor_lipid_remodeler"/>
</dbReference>
<dbReference type="eggNOG" id="COG3568">
    <property type="taxonomic scope" value="Bacteria"/>
</dbReference>
<proteinExistence type="predicted"/>
<dbReference type="AlphaFoldDB" id="M7NBS7"/>
<gene>
    <name evidence="2" type="ORF">C772_02018</name>
</gene>
<keyword evidence="3" id="KW-1185">Reference proteome</keyword>
<dbReference type="PANTHER" id="PTHR14859:SF15">
    <property type="entry name" value="ENDONUCLEASE_EXONUCLEASE_PHOSPHATASE DOMAIN-CONTAINING PROTEIN"/>
    <property type="match status" value="1"/>
</dbReference>
<organism evidence="2 3">
    <name type="scientific">Bhargavaea cecembensis DSE10</name>
    <dbReference type="NCBI Taxonomy" id="1235279"/>
    <lineage>
        <taxon>Bacteria</taxon>
        <taxon>Bacillati</taxon>
        <taxon>Bacillota</taxon>
        <taxon>Bacilli</taxon>
        <taxon>Bacillales</taxon>
        <taxon>Caryophanaceae</taxon>
        <taxon>Bhargavaea</taxon>
    </lineage>
</organism>
<dbReference type="GO" id="GO:0003824">
    <property type="term" value="F:catalytic activity"/>
    <property type="evidence" value="ECO:0007669"/>
    <property type="project" value="InterPro"/>
</dbReference>
<name>M7NBS7_9BACL</name>
<reference evidence="2 3" key="1">
    <citation type="journal article" date="2013" name="Genome Announc.">
        <title>Draft Genome Sequence of Bhargavaea cecembensis Strain DSE10T, Isolated from a Deep-Sea Sediment Sample Collected at a Depth of 5,904 m from the Chagos-Laccadive Ridge System in the Indian Ocean.</title>
        <authorList>
            <person name="Shivaji S."/>
            <person name="Ara S."/>
            <person name="Begum Z."/>
            <person name="Ruth M."/>
            <person name="Singh A."/>
            <person name="Kumar Pinnaka A."/>
        </authorList>
    </citation>
    <scope>NUCLEOTIDE SEQUENCE [LARGE SCALE GENOMIC DNA]</scope>
    <source>
        <strain evidence="2 3">DSE10</strain>
    </source>
</reference>
<dbReference type="Proteomes" id="UP000011919">
    <property type="component" value="Unassembled WGS sequence"/>
</dbReference>
<sequence>MTGKPAVSMAGRTAIEEEQAVRTVSVMSYNIAHGRGMDGRVDLERIAGVIRSSGADIIALQEVDSHYSGRSGFEDQAARLAAMLDMSYSYGPNLVEPPLVPGQPSRKYGNAVLSCFPIKYAVNHSYREVEKPPEDAEPRGVLETVIDLGGTYLSLFNTHLALHEEGLRSNIGELLEIAEATLFPAVIAGDFNAVPDHPEIEKVRSRFRDAFAGIMPEESLTFPSRHRDASGMGMTEPAARIDYLFSRGAEKISHARVIDTDASDHMPIVAELIIPSAVGQNGREALVTN</sequence>
<evidence type="ECO:0000259" key="1">
    <source>
        <dbReference type="Pfam" id="PF03372"/>
    </source>
</evidence>
<accession>M7NBS7</accession>